<accession>H1YYJ5</accession>
<gene>
    <name evidence="4" type="ORF">Metlim_0971</name>
</gene>
<dbReference type="PANTHER" id="PTHR23290:SF0">
    <property type="entry name" value="RRNA N6-ADENOSINE-METHYLTRANSFERASE METTL5"/>
    <property type="match status" value="1"/>
</dbReference>
<evidence type="ECO:0000313" key="4">
    <source>
        <dbReference type="EMBL" id="EHQ35093.1"/>
    </source>
</evidence>
<dbReference type="GO" id="GO:0003676">
    <property type="term" value="F:nucleic acid binding"/>
    <property type="evidence" value="ECO:0007669"/>
    <property type="project" value="InterPro"/>
</dbReference>
<dbReference type="Proteomes" id="UP000005741">
    <property type="component" value="Chromosome"/>
</dbReference>
<feature type="domain" description="Methyltransferase small" evidence="3">
    <location>
        <begin position="45"/>
        <end position="138"/>
    </location>
</feature>
<reference evidence="4 5" key="1">
    <citation type="submission" date="2011-10" db="EMBL/GenBank/DDBJ databases">
        <title>The Improved High-Quality Draft genome of Methanoplanus limicola DSM 2279.</title>
        <authorList>
            <consortium name="US DOE Joint Genome Institute (JGI-PGF)"/>
            <person name="Lucas S."/>
            <person name="Copeland A."/>
            <person name="Lapidus A."/>
            <person name="Glavina del Rio T."/>
            <person name="Dalin E."/>
            <person name="Tice H."/>
            <person name="Bruce D."/>
            <person name="Goodwin L."/>
            <person name="Pitluck S."/>
            <person name="Peters L."/>
            <person name="Mikhailova N."/>
            <person name="Lu M."/>
            <person name="Kyrpides N."/>
            <person name="Mavromatis K."/>
            <person name="Ivanova N."/>
            <person name="Markowitz V."/>
            <person name="Cheng J.-F."/>
            <person name="Hugenholtz P."/>
            <person name="Woyke T."/>
            <person name="Wu D."/>
            <person name="Wirth R."/>
            <person name="Brambilla E.-M."/>
            <person name="Klenk H.-P."/>
            <person name="Eisen J.A."/>
        </authorList>
    </citation>
    <scope>NUCLEOTIDE SEQUENCE [LARGE SCALE GENOMIC DNA]</scope>
    <source>
        <strain evidence="4 5">DSM 2279</strain>
    </source>
</reference>
<dbReference type="CDD" id="cd02440">
    <property type="entry name" value="AdoMet_MTases"/>
    <property type="match status" value="1"/>
</dbReference>
<keyword evidence="4" id="KW-0489">Methyltransferase</keyword>
<dbReference type="InParanoid" id="H1YYJ5"/>
<dbReference type="InterPro" id="IPR002052">
    <property type="entry name" value="DNA_methylase_N6_adenine_CS"/>
</dbReference>
<dbReference type="PANTHER" id="PTHR23290">
    <property type="entry name" value="RRNA N6-ADENOSINE-METHYLTRANSFERASE METTL5"/>
    <property type="match status" value="1"/>
</dbReference>
<dbReference type="Gene3D" id="3.40.50.150">
    <property type="entry name" value="Vaccinia Virus protein VP39"/>
    <property type="match status" value="1"/>
</dbReference>
<dbReference type="FunCoup" id="H1YYJ5">
    <property type="interactions" value="71"/>
</dbReference>
<name>H1YYJ5_9EURY</name>
<dbReference type="PATRIC" id="fig|937775.9.peg.1124"/>
<evidence type="ECO:0000313" key="5">
    <source>
        <dbReference type="Proteomes" id="UP000005741"/>
    </source>
</evidence>
<dbReference type="PROSITE" id="PS00092">
    <property type="entry name" value="N6_MTASE"/>
    <property type="match status" value="1"/>
</dbReference>
<protein>
    <recommendedName>
        <fullName evidence="2">Methyltransferase-like protein 5</fullName>
    </recommendedName>
</protein>
<dbReference type="OrthoDB" id="31271at2157"/>
<dbReference type="EMBL" id="CM001436">
    <property type="protein sequence ID" value="EHQ35093.1"/>
    <property type="molecule type" value="Genomic_DNA"/>
</dbReference>
<dbReference type="AlphaFoldDB" id="H1YYJ5"/>
<dbReference type="SUPFAM" id="SSF53335">
    <property type="entry name" value="S-adenosyl-L-methionine-dependent methyltransferases"/>
    <property type="match status" value="1"/>
</dbReference>
<dbReference type="STRING" id="937775.Metlim_0971"/>
<evidence type="ECO:0000256" key="1">
    <source>
        <dbReference type="ARBA" id="ARBA00009741"/>
    </source>
</evidence>
<evidence type="ECO:0000256" key="2">
    <source>
        <dbReference type="ARBA" id="ARBA00041374"/>
    </source>
</evidence>
<organism evidence="4 5">
    <name type="scientific">Methanoplanus limicola DSM 2279</name>
    <dbReference type="NCBI Taxonomy" id="937775"/>
    <lineage>
        <taxon>Archaea</taxon>
        <taxon>Methanobacteriati</taxon>
        <taxon>Methanobacteriota</taxon>
        <taxon>Stenosarchaea group</taxon>
        <taxon>Methanomicrobia</taxon>
        <taxon>Methanomicrobiales</taxon>
        <taxon>Methanomicrobiaceae</taxon>
        <taxon>Methanoplanus</taxon>
    </lineage>
</organism>
<dbReference type="Pfam" id="PF05175">
    <property type="entry name" value="MTS"/>
    <property type="match status" value="1"/>
</dbReference>
<proteinExistence type="inferred from homology"/>
<dbReference type="InterPro" id="IPR029063">
    <property type="entry name" value="SAM-dependent_MTases_sf"/>
</dbReference>
<dbReference type="GO" id="GO:0032259">
    <property type="term" value="P:methylation"/>
    <property type="evidence" value="ECO:0007669"/>
    <property type="project" value="UniProtKB-KW"/>
</dbReference>
<dbReference type="InterPro" id="IPR051720">
    <property type="entry name" value="rRNA_MeTrfase/Polyamine_Synth"/>
</dbReference>
<evidence type="ECO:0000259" key="3">
    <source>
        <dbReference type="Pfam" id="PF05175"/>
    </source>
</evidence>
<sequence>MKLRKLEMILQGLKDFENPDVSLEQYSTPAEVAARMLYHAYMKGDIENMNILDLGCGTGVLSCGAALLDASEVTGVDTDGSALAIAAENAEKLSLDVSFIEADIQEINCEDIDTVIMNPPFGAQNKHADRPFIDKAVECAEITYGIFNEGSSGFVESYLKGKAVVDEKIRCEFPMKRTFAHHKKDCVEIRVEILRIKRING</sequence>
<dbReference type="HOGENOM" id="CLU_074702_1_0_2"/>
<keyword evidence="5" id="KW-1185">Reference proteome</keyword>
<dbReference type="GO" id="GO:0008757">
    <property type="term" value="F:S-adenosylmethionine-dependent methyltransferase activity"/>
    <property type="evidence" value="ECO:0007669"/>
    <property type="project" value="UniProtKB-ARBA"/>
</dbReference>
<dbReference type="RefSeq" id="WP_004076824.1">
    <property type="nucleotide sequence ID" value="NZ_CM001436.1"/>
</dbReference>
<dbReference type="InterPro" id="IPR007848">
    <property type="entry name" value="Small_mtfrase_dom"/>
</dbReference>
<keyword evidence="4" id="KW-0808">Transferase</keyword>
<comment type="similarity">
    <text evidence="1">Belongs to the methyltransferase superfamily. PrmA family.</text>
</comment>